<evidence type="ECO:0000313" key="1">
    <source>
        <dbReference type="EMBL" id="RNI36718.1"/>
    </source>
</evidence>
<sequence>MEFTLEKLEVYNIAEKFSDDIWDIVVKWDYFKKDTIGKQLVRAADSISANIAEGYGRYFYKESKQFYFYSRGSIQETKSWLSKCMRRKLIATEICEPLIELCKKLLLMLNAFIKFVRNSQKKESKIIPAKTDKPINQ</sequence>
<accession>A0A3M9NIA6</accession>
<dbReference type="Gene3D" id="1.20.1440.60">
    <property type="entry name" value="23S rRNA-intervening sequence"/>
    <property type="match status" value="1"/>
</dbReference>
<dbReference type="SUPFAM" id="SSF158446">
    <property type="entry name" value="IVS-encoded protein-like"/>
    <property type="match status" value="1"/>
</dbReference>
<dbReference type="NCBIfam" id="TIGR02436">
    <property type="entry name" value="four helix bundle protein"/>
    <property type="match status" value="1"/>
</dbReference>
<dbReference type="EMBL" id="RJJR01000007">
    <property type="protein sequence ID" value="RNI36718.1"/>
    <property type="molecule type" value="Genomic_DNA"/>
</dbReference>
<proteinExistence type="predicted"/>
<gene>
    <name evidence="1" type="ORF">EFY79_09480</name>
</gene>
<dbReference type="PANTHER" id="PTHR38471:SF2">
    <property type="entry name" value="FOUR HELIX BUNDLE PROTEIN"/>
    <property type="match status" value="1"/>
</dbReference>
<organism evidence="1 2">
    <name type="scientific">Hanamia caeni</name>
    <dbReference type="NCBI Taxonomy" id="2294116"/>
    <lineage>
        <taxon>Bacteria</taxon>
        <taxon>Pseudomonadati</taxon>
        <taxon>Bacteroidota</taxon>
        <taxon>Chitinophagia</taxon>
        <taxon>Chitinophagales</taxon>
        <taxon>Chitinophagaceae</taxon>
        <taxon>Hanamia</taxon>
    </lineage>
</organism>
<dbReference type="AlphaFoldDB" id="A0A3M9NIA6"/>
<dbReference type="RefSeq" id="WP_123120636.1">
    <property type="nucleotide sequence ID" value="NZ_RJJR01000007.1"/>
</dbReference>
<evidence type="ECO:0000313" key="2">
    <source>
        <dbReference type="Proteomes" id="UP000267223"/>
    </source>
</evidence>
<protein>
    <submittedName>
        <fullName evidence="1">Four helix bundle protein</fullName>
    </submittedName>
</protein>
<dbReference type="PANTHER" id="PTHR38471">
    <property type="entry name" value="FOUR HELIX BUNDLE PROTEIN"/>
    <property type="match status" value="1"/>
</dbReference>
<dbReference type="InterPro" id="IPR012657">
    <property type="entry name" value="23S_rRNA-intervening_sequence"/>
</dbReference>
<dbReference type="Proteomes" id="UP000267223">
    <property type="component" value="Unassembled WGS sequence"/>
</dbReference>
<comment type="caution">
    <text evidence="1">The sequence shown here is derived from an EMBL/GenBank/DDBJ whole genome shotgun (WGS) entry which is preliminary data.</text>
</comment>
<name>A0A3M9NIA6_9BACT</name>
<dbReference type="Pfam" id="PF05635">
    <property type="entry name" value="23S_rRNA_IVP"/>
    <property type="match status" value="1"/>
</dbReference>
<dbReference type="OrthoDB" id="9811959at2"/>
<dbReference type="InterPro" id="IPR036583">
    <property type="entry name" value="23S_rRNA_IVS_sf"/>
</dbReference>
<keyword evidence="2" id="KW-1185">Reference proteome</keyword>
<reference evidence="1 2" key="1">
    <citation type="submission" date="2018-11" db="EMBL/GenBank/DDBJ databases">
        <title>Draft genome sequence of Ferruginibacter sp. BO-59.</title>
        <authorList>
            <person name="Im W.T."/>
        </authorList>
    </citation>
    <scope>NUCLEOTIDE SEQUENCE [LARGE SCALE GENOMIC DNA]</scope>
    <source>
        <strain evidence="1 2">BO-59</strain>
    </source>
</reference>